<organism evidence="2">
    <name type="scientific">uncultured Acidimicrobiales bacterium</name>
    <dbReference type="NCBI Taxonomy" id="310071"/>
    <lineage>
        <taxon>Bacteria</taxon>
        <taxon>Bacillati</taxon>
        <taxon>Actinomycetota</taxon>
        <taxon>Acidimicrobiia</taxon>
        <taxon>Acidimicrobiales</taxon>
        <taxon>environmental samples</taxon>
    </lineage>
</organism>
<feature type="compositionally biased region" description="Low complexity" evidence="1">
    <location>
        <begin position="134"/>
        <end position="143"/>
    </location>
</feature>
<feature type="compositionally biased region" description="Gly residues" evidence="1">
    <location>
        <begin position="123"/>
        <end position="132"/>
    </location>
</feature>
<dbReference type="Pfam" id="PF01391">
    <property type="entry name" value="Collagen"/>
    <property type="match status" value="1"/>
</dbReference>
<feature type="region of interest" description="Disordered" evidence="1">
    <location>
        <begin position="77"/>
        <end position="173"/>
    </location>
</feature>
<accession>A0A6J4HWK2</accession>
<name>A0A6J4HWK2_9ACTN</name>
<dbReference type="EMBL" id="CADCSZ010000082">
    <property type="protein sequence ID" value="CAA9233909.1"/>
    <property type="molecule type" value="Genomic_DNA"/>
</dbReference>
<protein>
    <submittedName>
        <fullName evidence="2">Phage tail fiber protein</fullName>
    </submittedName>
</protein>
<evidence type="ECO:0000256" key="1">
    <source>
        <dbReference type="SAM" id="MobiDB-lite"/>
    </source>
</evidence>
<feature type="compositionally biased region" description="Polar residues" evidence="1">
    <location>
        <begin position="83"/>
        <end position="93"/>
    </location>
</feature>
<evidence type="ECO:0000313" key="2">
    <source>
        <dbReference type="EMBL" id="CAA9233909.1"/>
    </source>
</evidence>
<dbReference type="InterPro" id="IPR008160">
    <property type="entry name" value="Collagen"/>
</dbReference>
<dbReference type="PANTHER" id="PTHR24637:SF422">
    <property type="entry name" value="COLLAGEN IV NC1 DOMAIN-CONTAINING PROTEIN"/>
    <property type="match status" value="1"/>
</dbReference>
<feature type="compositionally biased region" description="Low complexity" evidence="1">
    <location>
        <begin position="100"/>
        <end position="122"/>
    </location>
</feature>
<proteinExistence type="predicted"/>
<dbReference type="PANTHER" id="PTHR24637">
    <property type="entry name" value="COLLAGEN"/>
    <property type="match status" value="1"/>
</dbReference>
<sequence length="420" mass="43366">MMSTKPGRGARGGQGAGQTLMTARMRTRLVAAGALLVGVSVVAAGGALSMAESIPDSRGVIHACYATKGDVRIVSDPGDCKSNETPVSWNQQGPKGDVGAAGPAGMAGAMGPAGPAGPEGLAGPAGPGGPAGPTGPAGAKGDPGVPGLQGLTGPEGPAGPQGPPGETAAPKVPPVPYVGSFALRIGGSEPQNIQSFAGCYDTGAAYEPCRIEMDLPFGPIRDWINDSLLAKLQSRRTVQISRVNIYGEGEVFDLEDALLVEVAISDPDVVDDARRTTTLVVVPTRVSQTEEAPFNPVDRNPPASLRSNYHLTIQDVATNRVTRISGLRMRRSAPDAAAGFDDLQMELVPVAADVDSWKAWAAAGDARDGRLSFMDPSNTELGALVLKDLRLHGMTPLPLAISDRSTRHRAYVDVGHAYFA</sequence>
<reference evidence="2" key="1">
    <citation type="submission" date="2020-02" db="EMBL/GenBank/DDBJ databases">
        <authorList>
            <person name="Meier V. D."/>
        </authorList>
    </citation>
    <scope>NUCLEOTIDE SEQUENCE</scope>
    <source>
        <strain evidence="2">AVDCRST_MAG76</strain>
    </source>
</reference>
<gene>
    <name evidence="2" type="ORF">AVDCRST_MAG76-1324</name>
</gene>
<dbReference type="AlphaFoldDB" id="A0A6J4HWK2"/>